<dbReference type="NCBIfam" id="TIGR00231">
    <property type="entry name" value="small_GTP"/>
    <property type="match status" value="1"/>
</dbReference>
<keyword evidence="13" id="KW-1185">Reference proteome</keyword>
<feature type="compositionally biased region" description="Basic residues" evidence="10">
    <location>
        <begin position="290"/>
        <end position="301"/>
    </location>
</feature>
<feature type="binding site" evidence="8">
    <location>
        <begin position="451"/>
        <end position="455"/>
    </location>
    <ligand>
        <name>GTP</name>
        <dbReference type="ChEBI" id="CHEBI:37565"/>
    </ligand>
</feature>
<dbReference type="InterPro" id="IPR006847">
    <property type="entry name" value="IF2_N"/>
</dbReference>
<dbReference type="SUPFAM" id="SSF52156">
    <property type="entry name" value="Initiation factor IF2/eIF5b, domain 3"/>
    <property type="match status" value="1"/>
</dbReference>
<dbReference type="PANTHER" id="PTHR43381:SF5">
    <property type="entry name" value="TR-TYPE G DOMAIN-CONTAINING PROTEIN"/>
    <property type="match status" value="1"/>
</dbReference>
<reference evidence="12 13" key="1">
    <citation type="submission" date="2016-10" db="EMBL/GenBank/DDBJ databases">
        <title>Complete Genome Sequence of Peptococcaceae strain DCMF.</title>
        <authorList>
            <person name="Edwards R.J."/>
            <person name="Holland S.I."/>
            <person name="Deshpande N.P."/>
            <person name="Wong Y.K."/>
            <person name="Ertan H."/>
            <person name="Manefield M."/>
            <person name="Russell T.L."/>
            <person name="Lee M.J."/>
        </authorList>
    </citation>
    <scope>NUCLEOTIDE SEQUENCE [LARGE SCALE GENOMIC DNA]</scope>
    <source>
        <strain evidence="12 13">DCMF</strain>
    </source>
</reference>
<feature type="compositionally biased region" description="Polar residues" evidence="10">
    <location>
        <begin position="108"/>
        <end position="181"/>
    </location>
</feature>
<dbReference type="NCBIfam" id="TIGR00487">
    <property type="entry name" value="IF-2"/>
    <property type="match status" value="1"/>
</dbReference>
<keyword evidence="8" id="KW-0963">Cytoplasm</keyword>
<dbReference type="Pfam" id="PF00009">
    <property type="entry name" value="GTP_EFTU"/>
    <property type="match status" value="1"/>
</dbReference>
<dbReference type="PROSITE" id="PS01176">
    <property type="entry name" value="IF2"/>
    <property type="match status" value="1"/>
</dbReference>
<dbReference type="FunFam" id="2.40.30.10:FF:000008">
    <property type="entry name" value="Translation initiation factor IF-2"/>
    <property type="match status" value="1"/>
</dbReference>
<dbReference type="GO" id="GO:0003743">
    <property type="term" value="F:translation initiation factor activity"/>
    <property type="evidence" value="ECO:0007669"/>
    <property type="project" value="UniProtKB-UniRule"/>
</dbReference>
<dbReference type="Pfam" id="PF22042">
    <property type="entry name" value="EF-G_D2"/>
    <property type="match status" value="1"/>
</dbReference>
<evidence type="ECO:0000256" key="10">
    <source>
        <dbReference type="SAM" id="MobiDB-lite"/>
    </source>
</evidence>
<dbReference type="Gene3D" id="2.40.30.10">
    <property type="entry name" value="Translation factors"/>
    <property type="match status" value="2"/>
</dbReference>
<feature type="region of interest" description="Disordered" evidence="10">
    <location>
        <begin position="48"/>
        <end position="312"/>
    </location>
</feature>
<comment type="subcellular location">
    <subcellularLocation>
        <location evidence="8">Cytoplasm</location>
    </subcellularLocation>
</comment>
<dbReference type="RefSeq" id="WP_148133379.1">
    <property type="nucleotide sequence ID" value="NZ_CP017634.1"/>
</dbReference>
<evidence type="ECO:0000256" key="5">
    <source>
        <dbReference type="ARBA" id="ARBA00022917"/>
    </source>
</evidence>
<dbReference type="InterPro" id="IPR009000">
    <property type="entry name" value="Transl_B-barrel_sf"/>
</dbReference>
<evidence type="ECO:0000256" key="4">
    <source>
        <dbReference type="ARBA" id="ARBA00022741"/>
    </source>
</evidence>
<dbReference type="PROSITE" id="PS51722">
    <property type="entry name" value="G_TR_2"/>
    <property type="match status" value="1"/>
</dbReference>
<keyword evidence="5 8" id="KW-0648">Protein biosynthesis</keyword>
<dbReference type="KEGG" id="fwa:DCMF_04845"/>
<sequence length="896" mass="99738">MGKLRVYELAKELSMESREVIRRLGKMGLELKNHMSTVDDKYADSLREMVKPNPPKTDHHVQNFEVGAKKPEQRQENKSFHKTEYSQERNKPGQSAVEHKNPQRFDNTRVNNQNKPDYSRGNNQNRADNFRGNNQNRPDQPRVNYQNRPDQGRPNNQNRPDQPRVNYQNRPDQGRPNNQNRPDQERANHQNRPDNSRVNHQNRPDYSRNRNNENTGGPGSKPFPPKQEKKPDRGPIPPNLTKPGAPKNVPKPKEPFKFGEKDFDEDHEAKAKNPRFTSYQHGDKDGFRPGGKRKNQNRKKGSFAQKMEQQPVTPKKVVIGETVTVQELAKSMGKTGAEVIRRLMELGVLATINQEIDAETAVVIGQEFGIPVEIRLDKTMEMMEDQEDEDEELLVERPPVVTVMGHVDHGKTSLLDAIRKANVTATEAGGITQHIGAYQVEVNNKRITFLDTPGHEAFTAMRARGAQVTDIAIIVVAADDGVMPQTVEAINHSKAAKVPIIVAINKMDKPNANPDRVKQELTEHQLVAEEWGGETIMVPVSAKTHEGISHLLEMILLVAEVGELKVNPERIVRGTVIESELDKGRGPVATVLVQKGTLKIGDNIVAGTAFGKVRAMIDDKGRRVKNAGPSTPVEVLGFSDVPPVGEPFVGVQDEKDARYIAGKYQIKKREEDLNKTARVSLDDLFKQISEGNVKDLNIIIKADVQGSIEALSQSLTNLSTSEVRVNTIHSGVGTISESDVMLAAASNAIIIGFNVRPDANTRKAAENEKVDIKLYRVIYDAIDDIKAAMAGLLEPSYKEVVIGHAEVRATFKVPKVGVIAGSYVSEGKITRQAGVRVIRDGIVIHEGHIDSLKRFKDDAKEVLTGYECGIGVENFNDLKIGDVIEAYIMEEAKREL</sequence>
<evidence type="ECO:0000256" key="9">
    <source>
        <dbReference type="RuleBase" id="RU000644"/>
    </source>
</evidence>
<feature type="compositionally biased region" description="Basic and acidic residues" evidence="10">
    <location>
        <begin position="182"/>
        <end position="211"/>
    </location>
</feature>
<evidence type="ECO:0000256" key="6">
    <source>
        <dbReference type="ARBA" id="ARBA00023134"/>
    </source>
</evidence>
<dbReference type="Proteomes" id="UP000323521">
    <property type="component" value="Chromosome"/>
</dbReference>
<comment type="function">
    <text evidence="7 8 9">One of the essential components for the initiation of protein synthesis. Protects formylmethionyl-tRNA from spontaneous hydrolysis and promotes its binding to the 30S ribosomal subunits. Also involved in the hydrolysis of GTP during the formation of the 70S ribosomal complex.</text>
</comment>
<dbReference type="SUPFAM" id="SSF52540">
    <property type="entry name" value="P-loop containing nucleoside triphosphate hydrolases"/>
    <property type="match status" value="1"/>
</dbReference>
<accession>A0A3G1KPY4</accession>
<evidence type="ECO:0000256" key="1">
    <source>
        <dbReference type="ARBA" id="ARBA00007733"/>
    </source>
</evidence>
<evidence type="ECO:0000256" key="2">
    <source>
        <dbReference type="ARBA" id="ARBA00020675"/>
    </source>
</evidence>
<dbReference type="FunFam" id="3.40.50.300:FF:000019">
    <property type="entry name" value="Translation initiation factor IF-2"/>
    <property type="match status" value="1"/>
</dbReference>
<dbReference type="InterPro" id="IPR015760">
    <property type="entry name" value="TIF_IF2"/>
</dbReference>
<dbReference type="Gene3D" id="3.40.50.10050">
    <property type="entry name" value="Translation initiation factor IF- 2, domain 3"/>
    <property type="match status" value="1"/>
</dbReference>
<dbReference type="InterPro" id="IPR053905">
    <property type="entry name" value="EF-G-like_DII"/>
</dbReference>
<dbReference type="FunFam" id="2.40.30.10:FF:000054">
    <property type="entry name" value="Translation initiation factor IF-2"/>
    <property type="match status" value="1"/>
</dbReference>
<feature type="binding site" evidence="8">
    <location>
        <begin position="405"/>
        <end position="412"/>
    </location>
    <ligand>
        <name>GTP</name>
        <dbReference type="ChEBI" id="CHEBI:37565"/>
    </ligand>
</feature>
<dbReference type="InterPro" id="IPR044145">
    <property type="entry name" value="IF2_II"/>
</dbReference>
<dbReference type="Pfam" id="PF04760">
    <property type="entry name" value="IF2_N"/>
    <property type="match status" value="2"/>
</dbReference>
<dbReference type="OrthoDB" id="9811804at2"/>
<dbReference type="Gene3D" id="3.40.50.300">
    <property type="entry name" value="P-loop containing nucleotide triphosphate hydrolases"/>
    <property type="match status" value="1"/>
</dbReference>
<dbReference type="InterPro" id="IPR000178">
    <property type="entry name" value="TF_IF2_bacterial-like"/>
</dbReference>
<feature type="compositionally biased region" description="Basic and acidic residues" evidence="10">
    <location>
        <begin position="48"/>
        <end position="107"/>
    </location>
</feature>
<dbReference type="Gene3D" id="1.10.10.2480">
    <property type="match status" value="1"/>
</dbReference>
<evidence type="ECO:0000313" key="13">
    <source>
        <dbReference type="Proteomes" id="UP000323521"/>
    </source>
</evidence>
<dbReference type="GO" id="GO:0003924">
    <property type="term" value="F:GTPase activity"/>
    <property type="evidence" value="ECO:0007669"/>
    <property type="project" value="UniProtKB-UniRule"/>
</dbReference>
<dbReference type="EMBL" id="CP017634">
    <property type="protein sequence ID" value="ATW24205.1"/>
    <property type="molecule type" value="Genomic_DNA"/>
</dbReference>
<evidence type="ECO:0000259" key="11">
    <source>
        <dbReference type="PROSITE" id="PS51722"/>
    </source>
</evidence>
<organism evidence="12 13">
    <name type="scientific">Formimonas warabiya</name>
    <dbReference type="NCBI Taxonomy" id="1761012"/>
    <lineage>
        <taxon>Bacteria</taxon>
        <taxon>Bacillati</taxon>
        <taxon>Bacillota</taxon>
        <taxon>Clostridia</taxon>
        <taxon>Eubacteriales</taxon>
        <taxon>Peptococcaceae</taxon>
        <taxon>Candidatus Formimonas</taxon>
    </lineage>
</organism>
<evidence type="ECO:0000256" key="3">
    <source>
        <dbReference type="ARBA" id="ARBA00022540"/>
    </source>
</evidence>
<dbReference type="GO" id="GO:0005829">
    <property type="term" value="C:cytosol"/>
    <property type="evidence" value="ECO:0007669"/>
    <property type="project" value="TreeGrafter"/>
</dbReference>
<dbReference type="InterPro" id="IPR036925">
    <property type="entry name" value="TIF_IF2_dom3_sf"/>
</dbReference>
<evidence type="ECO:0000313" key="12">
    <source>
        <dbReference type="EMBL" id="ATW24205.1"/>
    </source>
</evidence>
<dbReference type="CDD" id="cd01887">
    <property type="entry name" value="IF2_eIF5B"/>
    <property type="match status" value="1"/>
</dbReference>
<evidence type="ECO:0000256" key="8">
    <source>
        <dbReference type="HAMAP-Rule" id="MF_00100"/>
    </source>
</evidence>
<dbReference type="PANTHER" id="PTHR43381">
    <property type="entry name" value="TRANSLATION INITIATION FACTOR IF-2-RELATED"/>
    <property type="match status" value="1"/>
</dbReference>
<dbReference type="CDD" id="cd03692">
    <property type="entry name" value="mtIF2_IVc"/>
    <property type="match status" value="1"/>
</dbReference>
<dbReference type="SUPFAM" id="SSF50447">
    <property type="entry name" value="Translation proteins"/>
    <property type="match status" value="2"/>
</dbReference>
<feature type="binding site" evidence="8">
    <location>
        <begin position="505"/>
        <end position="508"/>
    </location>
    <ligand>
        <name>GTP</name>
        <dbReference type="ChEBI" id="CHEBI:37565"/>
    </ligand>
</feature>
<name>A0A3G1KPY4_FORW1</name>
<feature type="domain" description="Tr-type G" evidence="11">
    <location>
        <begin position="396"/>
        <end position="565"/>
    </location>
</feature>
<keyword evidence="3 8" id="KW-0396">Initiation factor</keyword>
<protein>
    <recommendedName>
        <fullName evidence="2 8">Translation initiation factor IF-2</fullName>
    </recommendedName>
</protein>
<comment type="similarity">
    <text evidence="1 8 9">Belongs to the TRAFAC class translation factor GTPase superfamily. Classic translation factor GTPase family. IF-2 subfamily.</text>
</comment>
<proteinExistence type="inferred from homology"/>
<feature type="compositionally biased region" description="Basic and acidic residues" evidence="10">
    <location>
        <begin position="251"/>
        <end position="261"/>
    </location>
</feature>
<dbReference type="InterPro" id="IPR000795">
    <property type="entry name" value="T_Tr_GTP-bd_dom"/>
</dbReference>
<dbReference type="AlphaFoldDB" id="A0A3G1KPY4"/>
<keyword evidence="4 8" id="KW-0547">Nucleotide-binding</keyword>
<keyword evidence="6 8" id="KW-0342">GTP-binding</keyword>
<dbReference type="FunFam" id="3.40.50.10050:FF:000001">
    <property type="entry name" value="Translation initiation factor IF-2"/>
    <property type="match status" value="1"/>
</dbReference>
<gene>
    <name evidence="8" type="primary">infB</name>
    <name evidence="12" type="ORF">DCMF_04845</name>
</gene>
<dbReference type="InterPro" id="IPR023115">
    <property type="entry name" value="TIF_IF2_dom3"/>
</dbReference>
<dbReference type="InterPro" id="IPR005225">
    <property type="entry name" value="Small_GTP-bd"/>
</dbReference>
<dbReference type="GO" id="GO:0005525">
    <property type="term" value="F:GTP binding"/>
    <property type="evidence" value="ECO:0007669"/>
    <property type="project" value="UniProtKB-KW"/>
</dbReference>
<dbReference type="CDD" id="cd03702">
    <property type="entry name" value="IF2_mtIF2_II"/>
    <property type="match status" value="1"/>
</dbReference>
<dbReference type="HAMAP" id="MF_00100_B">
    <property type="entry name" value="IF_2_B"/>
    <property type="match status" value="1"/>
</dbReference>
<dbReference type="InterPro" id="IPR027417">
    <property type="entry name" value="P-loop_NTPase"/>
</dbReference>
<feature type="region of interest" description="G-domain" evidence="8">
    <location>
        <begin position="399"/>
        <end position="547"/>
    </location>
</feature>
<dbReference type="Pfam" id="PF11987">
    <property type="entry name" value="IF-2"/>
    <property type="match status" value="1"/>
</dbReference>
<evidence type="ECO:0000256" key="7">
    <source>
        <dbReference type="ARBA" id="ARBA00025162"/>
    </source>
</evidence>